<keyword evidence="2" id="KW-1185">Reference proteome</keyword>
<name>A0AAV0QYX1_9ROSI</name>
<evidence type="ECO:0000313" key="2">
    <source>
        <dbReference type="Proteomes" id="UP001154282"/>
    </source>
</evidence>
<organism evidence="1 2">
    <name type="scientific">Linum tenue</name>
    <dbReference type="NCBI Taxonomy" id="586396"/>
    <lineage>
        <taxon>Eukaryota</taxon>
        <taxon>Viridiplantae</taxon>
        <taxon>Streptophyta</taxon>
        <taxon>Embryophyta</taxon>
        <taxon>Tracheophyta</taxon>
        <taxon>Spermatophyta</taxon>
        <taxon>Magnoliopsida</taxon>
        <taxon>eudicotyledons</taxon>
        <taxon>Gunneridae</taxon>
        <taxon>Pentapetalae</taxon>
        <taxon>rosids</taxon>
        <taxon>fabids</taxon>
        <taxon>Malpighiales</taxon>
        <taxon>Linaceae</taxon>
        <taxon>Linum</taxon>
    </lineage>
</organism>
<dbReference type="PANTHER" id="PTHR37181:SF1">
    <property type="entry name" value="F6A14.6 PROTEIN"/>
    <property type="match status" value="1"/>
</dbReference>
<comment type="caution">
    <text evidence="1">The sequence shown here is derived from an EMBL/GenBank/DDBJ whole genome shotgun (WGS) entry which is preliminary data.</text>
</comment>
<evidence type="ECO:0000313" key="1">
    <source>
        <dbReference type="EMBL" id="CAI0549303.1"/>
    </source>
</evidence>
<dbReference type="EMBL" id="CAMGYJ010000010">
    <property type="protein sequence ID" value="CAI0549303.1"/>
    <property type="molecule type" value="Genomic_DNA"/>
</dbReference>
<dbReference type="Proteomes" id="UP001154282">
    <property type="component" value="Unassembled WGS sequence"/>
</dbReference>
<protein>
    <submittedName>
        <fullName evidence="1">Uncharacterized protein</fullName>
    </submittedName>
</protein>
<accession>A0AAV0QYX1</accession>
<sequence>MGVPSPLLAVTGSSSGGLGGGREILYVPSPLLAVTGSSSGGLGGGREILYRSLFKYLLSLPRFVRAFDIWFLPPSRFVLISDLLLPMCVLYFLLFPGVLVGCFKLLIVSEAPILPRFAMSLLEVITRAATNSKDTATGSEYPIILNPDETFLNLKPQLETPNATVLVSPVSGWQPSQTDTKVIEISKKFHPKLKRKLKDTNSFTKEKFITLLKPFLEEVREILGLSVAADSANDADYACALLRKIGFFMGQDVASLVLEASLKFEIWDMVETLIVNRLVGHSCYSSLVESLISRKRSDILCLCIKYATDLGLSELTGVVKYFLCPSREAYNAMADVRKEWESQALTAIDKASDMSLLDNKKSRLAKEAAVLLMLAYDGFSTSELYLHYLLASSNIDEVIMSAAISKLNGRELMCLVRYLGKWLKKYERFPEAVPCPKASNALGLKACAWVPKLDDIVRCFGLVVDENFSTLILHTEFHEELKAIKEYVGSLASEAPLCSSVATSISRLRSEAKGEQS</sequence>
<proteinExistence type="predicted"/>
<gene>
    <name evidence="1" type="ORF">LITE_LOCUS45089</name>
</gene>
<reference evidence="1" key="1">
    <citation type="submission" date="2022-08" db="EMBL/GenBank/DDBJ databases">
        <authorList>
            <person name="Gutierrez-Valencia J."/>
        </authorList>
    </citation>
    <scope>NUCLEOTIDE SEQUENCE</scope>
</reference>
<dbReference type="PANTHER" id="PTHR37181">
    <property type="entry name" value="F6A14.6 PROTEIN"/>
    <property type="match status" value="1"/>
</dbReference>
<dbReference type="AlphaFoldDB" id="A0AAV0QYX1"/>